<dbReference type="GO" id="GO:0016301">
    <property type="term" value="F:kinase activity"/>
    <property type="evidence" value="ECO:0007669"/>
    <property type="project" value="UniProtKB-KW"/>
</dbReference>
<gene>
    <name evidence="1" type="ORF">CON65_05715</name>
</gene>
<evidence type="ECO:0000313" key="2">
    <source>
        <dbReference type="Proteomes" id="UP000221020"/>
    </source>
</evidence>
<protein>
    <submittedName>
        <fullName evidence="1">Histidine kinase</fullName>
    </submittedName>
</protein>
<name>A0AA91ZU89_9BACI</name>
<dbReference type="RefSeq" id="WP_097894569.1">
    <property type="nucleotide sequence ID" value="NZ_NVOR01000014.1"/>
</dbReference>
<dbReference type="EMBL" id="NVOR01000014">
    <property type="protein sequence ID" value="PED83606.1"/>
    <property type="molecule type" value="Genomic_DNA"/>
</dbReference>
<accession>A0AA91ZU89</accession>
<comment type="caution">
    <text evidence="1">The sequence shown here is derived from an EMBL/GenBank/DDBJ whole genome shotgun (WGS) entry which is preliminary data.</text>
</comment>
<organism evidence="1 2">
    <name type="scientific">Bacillus pseudomycoides</name>
    <dbReference type="NCBI Taxonomy" id="64104"/>
    <lineage>
        <taxon>Bacteria</taxon>
        <taxon>Bacillati</taxon>
        <taxon>Bacillota</taxon>
        <taxon>Bacilli</taxon>
        <taxon>Bacillales</taxon>
        <taxon>Bacillaceae</taxon>
        <taxon>Bacillus</taxon>
        <taxon>Bacillus cereus group</taxon>
    </lineage>
</organism>
<keyword evidence="1" id="KW-0808">Transferase</keyword>
<dbReference type="Pfam" id="PF14398">
    <property type="entry name" value="ATPgrasp_YheCD"/>
    <property type="match status" value="1"/>
</dbReference>
<proteinExistence type="predicted"/>
<dbReference type="InterPro" id="IPR026838">
    <property type="entry name" value="YheC/D"/>
</dbReference>
<sequence>MVLGLLTPHLHHERTYYTEIAKRARLYHNIVAQFTPSCIDAKTELVTGLLYDTDTGNWAQQTFPIPSYIYDRCQFPEGTEFQQAKSIIHSLHKRSSTIFLNCPLIDSNEIREHLLTNKRLAPYMAHIKKGSSKTILKLLQEEKDVIIKPVDIHSNRTTYRITYKDKAFHIEALHDQTRSPLMFKHKNEFLSWCNPFVQSDHYIIHPMLYPPDQLKYPVHIRCLLQKNKEKTWKVIEQCIQTSKLPLQFLLPAIKNATLHPFAKTHHLLSPIGVQLLQEALHDITTEVPKTLDPFYPSLFELELSIVMDKTGAIWLMHVDTKPSYTPFTKQNQTLAEEIFHGPLRFSRFTP</sequence>
<reference evidence="1 2" key="1">
    <citation type="submission" date="2017-09" db="EMBL/GenBank/DDBJ databases">
        <title>Large-scale bioinformatics analysis of Bacillus genomes uncovers conserved roles of natural products in bacterial physiology.</title>
        <authorList>
            <consortium name="Agbiome Team Llc"/>
            <person name="Bleich R.M."/>
            <person name="Grubbs K.J."/>
            <person name="Santa Maria K.C."/>
            <person name="Allen S.E."/>
            <person name="Farag S."/>
            <person name="Shank E.A."/>
            <person name="Bowers A."/>
        </authorList>
    </citation>
    <scope>NUCLEOTIDE SEQUENCE [LARGE SCALE GENOMIC DNA]</scope>
    <source>
        <strain evidence="1 2">AFS092012</strain>
    </source>
</reference>
<dbReference type="Proteomes" id="UP000221020">
    <property type="component" value="Unassembled WGS sequence"/>
</dbReference>
<dbReference type="AlphaFoldDB" id="A0AA91ZU89"/>
<evidence type="ECO:0000313" key="1">
    <source>
        <dbReference type="EMBL" id="PED83606.1"/>
    </source>
</evidence>
<keyword evidence="1" id="KW-0418">Kinase</keyword>